<evidence type="ECO:0008006" key="4">
    <source>
        <dbReference type="Google" id="ProtNLM"/>
    </source>
</evidence>
<organism evidence="2 3">
    <name type="scientific">Heterostelium pallidum (strain ATCC 26659 / Pp 5 / PN500)</name>
    <name type="common">Cellular slime mold</name>
    <name type="synonym">Polysphondylium pallidum</name>
    <dbReference type="NCBI Taxonomy" id="670386"/>
    <lineage>
        <taxon>Eukaryota</taxon>
        <taxon>Amoebozoa</taxon>
        <taxon>Evosea</taxon>
        <taxon>Eumycetozoa</taxon>
        <taxon>Dictyostelia</taxon>
        <taxon>Acytosteliales</taxon>
        <taxon>Acytosteliaceae</taxon>
        <taxon>Heterostelium</taxon>
    </lineage>
</organism>
<feature type="region of interest" description="Disordered" evidence="1">
    <location>
        <begin position="270"/>
        <end position="308"/>
    </location>
</feature>
<proteinExistence type="predicted"/>
<gene>
    <name evidence="2" type="ORF">PPL_09718</name>
</gene>
<comment type="caution">
    <text evidence="2">The sequence shown here is derived from an EMBL/GenBank/DDBJ whole genome shotgun (WGS) entry which is preliminary data.</text>
</comment>
<evidence type="ECO:0000313" key="3">
    <source>
        <dbReference type="Proteomes" id="UP000001396"/>
    </source>
</evidence>
<evidence type="ECO:0000313" key="2">
    <source>
        <dbReference type="EMBL" id="EFA76966.1"/>
    </source>
</evidence>
<keyword evidence="3" id="KW-1185">Reference proteome</keyword>
<dbReference type="AlphaFoldDB" id="D3BNL5"/>
<feature type="compositionally biased region" description="Basic residues" evidence="1">
    <location>
        <begin position="154"/>
        <end position="165"/>
    </location>
</feature>
<feature type="compositionally biased region" description="Acidic residues" evidence="1">
    <location>
        <begin position="175"/>
        <end position="217"/>
    </location>
</feature>
<evidence type="ECO:0000256" key="1">
    <source>
        <dbReference type="SAM" id="MobiDB-lite"/>
    </source>
</evidence>
<dbReference type="InParanoid" id="D3BNL5"/>
<dbReference type="RefSeq" id="XP_020429097.1">
    <property type="nucleotide sequence ID" value="XM_020580510.1"/>
</dbReference>
<accession>D3BNL5</accession>
<sequence length="308" mass="33732">MAMYPQQLVPEVVSPSSNLSPAFGSAPTPVLAATSYTSYGTGIWSTIIHHVIWNINDHFSIWNNNHTNIWKSNTKERGDIIIFPGESSIEALKEGQWKCACFETVNEVNNKTCNICMVPNPTAAKTSLFENPTLTPSTPPVKKKDTSIVMTVPTKRKRVSTSRKKMILEAYENGDHDDEEDDQDDEEDQDEEDDYDDQDNDSYQDQQEEEDESEEEKDQPPSFIVEEPRAKVSFGSVDTPNTPPTVFGGALTASTSSVFGGSTSIFGSQTTLASNSTPSTSSVFGSSGSSVFGNNQPTPALHIKSRAD</sequence>
<dbReference type="Proteomes" id="UP000001396">
    <property type="component" value="Unassembled WGS sequence"/>
</dbReference>
<feature type="region of interest" description="Disordered" evidence="1">
    <location>
        <begin position="128"/>
        <end position="245"/>
    </location>
</feature>
<reference evidence="2 3" key="1">
    <citation type="journal article" date="2011" name="Genome Res.">
        <title>Phylogeny-wide analysis of social amoeba genomes highlights ancient origins for complex intercellular communication.</title>
        <authorList>
            <person name="Heidel A.J."/>
            <person name="Lawal H.M."/>
            <person name="Felder M."/>
            <person name="Schilde C."/>
            <person name="Helps N.R."/>
            <person name="Tunggal B."/>
            <person name="Rivero F."/>
            <person name="John U."/>
            <person name="Schleicher M."/>
            <person name="Eichinger L."/>
            <person name="Platzer M."/>
            <person name="Noegel A.A."/>
            <person name="Schaap P."/>
            <person name="Gloeckner G."/>
        </authorList>
    </citation>
    <scope>NUCLEOTIDE SEQUENCE [LARGE SCALE GENOMIC DNA]</scope>
    <source>
        <strain evidence="3">ATCC 26659 / Pp 5 / PN500</strain>
    </source>
</reference>
<feature type="compositionally biased region" description="Low complexity" evidence="1">
    <location>
        <begin position="274"/>
        <end position="295"/>
    </location>
</feature>
<dbReference type="EMBL" id="ADBJ01000044">
    <property type="protein sequence ID" value="EFA76966.1"/>
    <property type="molecule type" value="Genomic_DNA"/>
</dbReference>
<dbReference type="GeneID" id="31365192"/>
<name>D3BNL5_HETP5</name>
<protein>
    <recommendedName>
        <fullName evidence="4">RanBP2-type domain-containing protein</fullName>
    </recommendedName>
</protein>